<organism evidence="2">
    <name type="scientific">freshwater metagenome</name>
    <dbReference type="NCBI Taxonomy" id="449393"/>
    <lineage>
        <taxon>unclassified sequences</taxon>
        <taxon>metagenomes</taxon>
        <taxon>ecological metagenomes</taxon>
    </lineage>
</organism>
<reference evidence="2" key="1">
    <citation type="submission" date="2020-05" db="EMBL/GenBank/DDBJ databases">
        <authorList>
            <person name="Chiriac C."/>
            <person name="Salcher M."/>
            <person name="Ghai R."/>
            <person name="Kavagutti S V."/>
        </authorList>
    </citation>
    <scope>NUCLEOTIDE SEQUENCE</scope>
</reference>
<accession>A0A6J7GB03</accession>
<dbReference type="PANTHER" id="PTHR34980:SF2">
    <property type="entry name" value="INNER MEMBRANE PROTEIN YHAH-RELATED"/>
    <property type="match status" value="1"/>
</dbReference>
<evidence type="ECO:0000313" key="2">
    <source>
        <dbReference type="EMBL" id="CAB4901353.1"/>
    </source>
</evidence>
<dbReference type="InterPro" id="IPR008523">
    <property type="entry name" value="DUF805"/>
</dbReference>
<dbReference type="PANTHER" id="PTHR34980">
    <property type="entry name" value="INNER MEMBRANE PROTEIN-RELATED-RELATED"/>
    <property type="match status" value="1"/>
</dbReference>
<feature type="transmembrane region" description="Helical" evidence="1">
    <location>
        <begin position="104"/>
        <end position="124"/>
    </location>
</feature>
<sequence>MTFGQAIASGFKNYVSWKGRATRSEFWFWHLFVFIVDIPFIVIYNVVTQSELQAALVARDWAGFFSDLFGWSFWLLVVVSLIFILPTIAVLIRRLHDLDRSGAWFWIGLVPSAGGIILFIFSVLPGTPGKNRFDA</sequence>
<feature type="transmembrane region" description="Helical" evidence="1">
    <location>
        <begin position="68"/>
        <end position="92"/>
    </location>
</feature>
<keyword evidence="1" id="KW-1133">Transmembrane helix</keyword>
<proteinExistence type="predicted"/>
<dbReference type="Pfam" id="PF05656">
    <property type="entry name" value="DUF805"/>
    <property type="match status" value="1"/>
</dbReference>
<keyword evidence="1" id="KW-0472">Membrane</keyword>
<dbReference type="EMBL" id="CAFBMB010000067">
    <property type="protein sequence ID" value="CAB4901353.1"/>
    <property type="molecule type" value="Genomic_DNA"/>
</dbReference>
<name>A0A6J7GB03_9ZZZZ</name>
<protein>
    <submittedName>
        <fullName evidence="2">Unannotated protein</fullName>
    </submittedName>
</protein>
<feature type="transmembrane region" description="Helical" evidence="1">
    <location>
        <begin position="26"/>
        <end position="48"/>
    </location>
</feature>
<gene>
    <name evidence="2" type="ORF">UFOPK3516_00955</name>
</gene>
<keyword evidence="1" id="KW-0812">Transmembrane</keyword>
<evidence type="ECO:0000256" key="1">
    <source>
        <dbReference type="SAM" id="Phobius"/>
    </source>
</evidence>
<dbReference type="GO" id="GO:0005886">
    <property type="term" value="C:plasma membrane"/>
    <property type="evidence" value="ECO:0007669"/>
    <property type="project" value="TreeGrafter"/>
</dbReference>
<dbReference type="AlphaFoldDB" id="A0A6J7GB03"/>